<evidence type="ECO:0000313" key="2">
    <source>
        <dbReference type="EMBL" id="AUB31831.1"/>
    </source>
</evidence>
<feature type="transmembrane region" description="Helical" evidence="1">
    <location>
        <begin position="6"/>
        <end position="28"/>
    </location>
</feature>
<keyword evidence="1" id="KW-0472">Membrane</keyword>
<dbReference type="KEGG" id="sfz:SFLOR_v1c07830"/>
<sequence length="223" mass="26094">MIRWDTIVTDVLAAIGLAIIILAPLIFCDIQRKILKQRLHTRVDGEKLFEKLKYDLKLSQMSGISKTRLYKDIDYAKTIFRGAMDYNSREVVWYFNELFAKRHINSTIRKKSWLQTGIWVLTILVIGGGSYLDILDWLFNMTKMKSDSGIVSIWVLFFFANALTSLVKYTEFTKVKTVINDQVRQINLTKKEKVWKDYKIVYWISWGAPVVGFSLIVINIFFK</sequence>
<keyword evidence="1" id="KW-1133">Transmembrane helix</keyword>
<evidence type="ECO:0000256" key="1">
    <source>
        <dbReference type="SAM" id="Phobius"/>
    </source>
</evidence>
<evidence type="ECO:0000313" key="3">
    <source>
        <dbReference type="Proteomes" id="UP000231823"/>
    </source>
</evidence>
<dbReference type="EMBL" id="CP025057">
    <property type="protein sequence ID" value="AUB31831.1"/>
    <property type="molecule type" value="Genomic_DNA"/>
</dbReference>
<name>A0A2K8SEG7_9MOLU</name>
<organism evidence="2 3">
    <name type="scientific">Spiroplasma floricola 23-6</name>
    <dbReference type="NCBI Taxonomy" id="1336749"/>
    <lineage>
        <taxon>Bacteria</taxon>
        <taxon>Bacillati</taxon>
        <taxon>Mycoplasmatota</taxon>
        <taxon>Mollicutes</taxon>
        <taxon>Entomoplasmatales</taxon>
        <taxon>Spiroplasmataceae</taxon>
        <taxon>Spiroplasma</taxon>
    </lineage>
</organism>
<feature type="transmembrane region" description="Helical" evidence="1">
    <location>
        <begin position="151"/>
        <end position="169"/>
    </location>
</feature>
<feature type="transmembrane region" description="Helical" evidence="1">
    <location>
        <begin position="200"/>
        <end position="222"/>
    </location>
</feature>
<dbReference type="RefSeq" id="WP_100916794.1">
    <property type="nucleotide sequence ID" value="NZ_CP025057.1"/>
</dbReference>
<gene>
    <name evidence="2" type="ORF">SFLOR_v1c07830</name>
</gene>
<accession>A0A2K8SEG7</accession>
<keyword evidence="3" id="KW-1185">Reference proteome</keyword>
<proteinExistence type="predicted"/>
<dbReference type="AlphaFoldDB" id="A0A2K8SEG7"/>
<feature type="transmembrane region" description="Helical" evidence="1">
    <location>
        <begin position="112"/>
        <end position="131"/>
    </location>
</feature>
<protein>
    <submittedName>
        <fullName evidence="2">Uncharacterized protein</fullName>
    </submittedName>
</protein>
<reference evidence="2 3" key="1">
    <citation type="submission" date="2017-12" db="EMBL/GenBank/DDBJ databases">
        <title>Complete genome sequence of Spiroplasma floricola 23-6 (ATCC 29989).</title>
        <authorList>
            <person name="Tsai Y.-M."/>
            <person name="Wu P.-S."/>
            <person name="Lo W.-S."/>
            <person name="Kuo C.-H."/>
        </authorList>
    </citation>
    <scope>NUCLEOTIDE SEQUENCE [LARGE SCALE GENOMIC DNA]</scope>
    <source>
        <strain evidence="2 3">23-6</strain>
    </source>
</reference>
<keyword evidence="1" id="KW-0812">Transmembrane</keyword>
<dbReference type="Proteomes" id="UP000231823">
    <property type="component" value="Chromosome"/>
</dbReference>
<dbReference type="OrthoDB" id="388946at2"/>